<keyword evidence="7" id="KW-0975">Bacterial flagellum</keyword>
<protein>
    <submittedName>
        <fullName evidence="9">Flagellar biosynthesis protein FliR</fullName>
    </submittedName>
</protein>
<evidence type="ECO:0000256" key="2">
    <source>
        <dbReference type="ARBA" id="ARBA00004651"/>
    </source>
</evidence>
<dbReference type="Pfam" id="PF01311">
    <property type="entry name" value="Bac_export_1"/>
    <property type="match status" value="1"/>
</dbReference>
<evidence type="ECO:0000256" key="5">
    <source>
        <dbReference type="ARBA" id="ARBA00022989"/>
    </source>
</evidence>
<evidence type="ECO:0000256" key="1">
    <source>
        <dbReference type="ARBA" id="ARBA00004117"/>
    </source>
</evidence>
<name>A0A1W1C5P2_9ZZZZ</name>
<accession>A0A1W1C5P2</accession>
<reference evidence="9" key="1">
    <citation type="submission" date="2016-10" db="EMBL/GenBank/DDBJ databases">
        <authorList>
            <person name="de Groot N.N."/>
        </authorList>
    </citation>
    <scope>NUCLEOTIDE SEQUENCE</scope>
</reference>
<keyword evidence="4 8" id="KW-0812">Transmembrane</keyword>
<dbReference type="InterPro" id="IPR002010">
    <property type="entry name" value="T3SS_IM_R"/>
</dbReference>
<keyword evidence="5 8" id="KW-1133">Transmembrane helix</keyword>
<dbReference type="GO" id="GO:0044780">
    <property type="term" value="P:bacterial-type flagellum assembly"/>
    <property type="evidence" value="ECO:0007669"/>
    <property type="project" value="InterPro"/>
</dbReference>
<dbReference type="AlphaFoldDB" id="A0A1W1C5P2"/>
<keyword evidence="6 8" id="KW-0472">Membrane</keyword>
<gene>
    <name evidence="9" type="ORF">MNB_SM-7-833</name>
</gene>
<keyword evidence="9" id="KW-0966">Cell projection</keyword>
<evidence type="ECO:0000256" key="4">
    <source>
        <dbReference type="ARBA" id="ARBA00022692"/>
    </source>
</evidence>
<evidence type="ECO:0000256" key="7">
    <source>
        <dbReference type="ARBA" id="ARBA00023143"/>
    </source>
</evidence>
<keyword evidence="9" id="KW-0969">Cilium</keyword>
<evidence type="ECO:0000256" key="8">
    <source>
        <dbReference type="SAM" id="Phobius"/>
    </source>
</evidence>
<dbReference type="PANTHER" id="PTHR30065">
    <property type="entry name" value="FLAGELLAR BIOSYNTHETIC PROTEIN FLIR"/>
    <property type="match status" value="1"/>
</dbReference>
<feature type="transmembrane region" description="Helical" evidence="8">
    <location>
        <begin position="179"/>
        <end position="201"/>
    </location>
</feature>
<proteinExistence type="predicted"/>
<keyword evidence="3" id="KW-1003">Cell membrane</keyword>
<feature type="transmembrane region" description="Helical" evidence="8">
    <location>
        <begin position="95"/>
        <end position="114"/>
    </location>
</feature>
<feature type="transmembrane region" description="Helical" evidence="8">
    <location>
        <begin position="12"/>
        <end position="32"/>
    </location>
</feature>
<sequence>MLSFVSFLQSGNVIAFILLFFRFGGLFIAAPIFSHTTIPPKFKVAMAFFFSVIFFESVPPLNIPINVASIIMAILSELLFGLVIGLALQLAYNVITFAGGIISFMMGFSMATAIDPQNGVSMPIVSQFLSLIALMVLFSLNLHHWLILYIDHSLAHIPLGGFLITKHIISYTVKAAGNMFLVGFMIAFPIVALSLLADLIFGMLMKTMPQFNLLVIGFPIKIMVSFAVLIATLATVVLLLKGEVIDAFNSLELFF</sequence>
<feature type="transmembrane region" description="Helical" evidence="8">
    <location>
        <begin position="213"/>
        <end position="240"/>
    </location>
</feature>
<feature type="transmembrane region" description="Helical" evidence="8">
    <location>
        <begin position="67"/>
        <end position="88"/>
    </location>
</feature>
<dbReference type="GO" id="GO:0006605">
    <property type="term" value="P:protein targeting"/>
    <property type="evidence" value="ECO:0007669"/>
    <property type="project" value="InterPro"/>
</dbReference>
<keyword evidence="9" id="KW-0282">Flagellum</keyword>
<evidence type="ECO:0000313" key="9">
    <source>
        <dbReference type="EMBL" id="SFV61032.1"/>
    </source>
</evidence>
<dbReference type="GO" id="GO:0005886">
    <property type="term" value="C:plasma membrane"/>
    <property type="evidence" value="ECO:0007669"/>
    <property type="project" value="UniProtKB-SubCell"/>
</dbReference>
<evidence type="ECO:0000256" key="6">
    <source>
        <dbReference type="ARBA" id="ARBA00023136"/>
    </source>
</evidence>
<organism evidence="9">
    <name type="scientific">hydrothermal vent metagenome</name>
    <dbReference type="NCBI Taxonomy" id="652676"/>
    <lineage>
        <taxon>unclassified sequences</taxon>
        <taxon>metagenomes</taxon>
        <taxon>ecological metagenomes</taxon>
    </lineage>
</organism>
<dbReference type="NCBIfam" id="TIGR01400">
    <property type="entry name" value="fliR"/>
    <property type="match status" value="1"/>
</dbReference>
<dbReference type="GO" id="GO:0009425">
    <property type="term" value="C:bacterial-type flagellum basal body"/>
    <property type="evidence" value="ECO:0007669"/>
    <property type="project" value="UniProtKB-SubCell"/>
</dbReference>
<dbReference type="PANTHER" id="PTHR30065:SF8">
    <property type="entry name" value="FLAGELLAR BIOSYNTHETIC PROTEIN FLIR"/>
    <property type="match status" value="1"/>
</dbReference>
<comment type="subcellular location">
    <subcellularLocation>
        <location evidence="1">Bacterial flagellum basal body</location>
    </subcellularLocation>
    <subcellularLocation>
        <location evidence="2">Cell membrane</location>
        <topology evidence="2">Multi-pass membrane protein</topology>
    </subcellularLocation>
</comment>
<dbReference type="PRINTS" id="PR00953">
    <property type="entry name" value="TYPE3IMRPROT"/>
</dbReference>
<dbReference type="InterPro" id="IPR006303">
    <property type="entry name" value="FliR"/>
</dbReference>
<dbReference type="EMBL" id="FPHB01000048">
    <property type="protein sequence ID" value="SFV61032.1"/>
    <property type="molecule type" value="Genomic_DNA"/>
</dbReference>
<feature type="transmembrane region" description="Helical" evidence="8">
    <location>
        <begin position="120"/>
        <end position="142"/>
    </location>
</feature>
<evidence type="ECO:0000256" key="3">
    <source>
        <dbReference type="ARBA" id="ARBA00022475"/>
    </source>
</evidence>